<protein>
    <submittedName>
        <fullName evidence="7">Mit family metal ion transporter cora</fullName>
    </submittedName>
</protein>
<keyword evidence="4 6" id="KW-1133">Transmembrane helix</keyword>
<evidence type="ECO:0000313" key="8">
    <source>
        <dbReference type="Proteomes" id="UP000051568"/>
    </source>
</evidence>
<dbReference type="Gene3D" id="1.20.58.340">
    <property type="entry name" value="Magnesium transport protein CorA, transmembrane region"/>
    <property type="match status" value="2"/>
</dbReference>
<dbReference type="PANTHER" id="PTHR47891:SF1">
    <property type="entry name" value="CORA-MAGNESIUM AND COBALT TRANSPORTER"/>
    <property type="match status" value="1"/>
</dbReference>
<accession>A0A0R2IT77</accession>
<keyword evidence="5 6" id="KW-0472">Membrane</keyword>
<organism evidence="7 8">
    <name type="scientific">Pediococcus cellicola</name>
    <dbReference type="NCBI Taxonomy" id="319652"/>
    <lineage>
        <taxon>Bacteria</taxon>
        <taxon>Bacillati</taxon>
        <taxon>Bacillota</taxon>
        <taxon>Bacilli</taxon>
        <taxon>Lactobacillales</taxon>
        <taxon>Lactobacillaceae</taxon>
        <taxon>Pediococcus</taxon>
    </lineage>
</organism>
<keyword evidence="3 6" id="KW-0812">Transmembrane</keyword>
<dbReference type="InterPro" id="IPR045861">
    <property type="entry name" value="CorA_cytoplasmic_dom"/>
</dbReference>
<dbReference type="SUPFAM" id="SSF143865">
    <property type="entry name" value="CorA soluble domain-like"/>
    <property type="match status" value="1"/>
</dbReference>
<evidence type="ECO:0000313" key="7">
    <source>
        <dbReference type="EMBL" id="KRN65420.1"/>
    </source>
</evidence>
<dbReference type="Pfam" id="PF01544">
    <property type="entry name" value="CorA"/>
    <property type="match status" value="1"/>
</dbReference>
<evidence type="ECO:0000256" key="4">
    <source>
        <dbReference type="ARBA" id="ARBA00022989"/>
    </source>
</evidence>
<feature type="transmembrane region" description="Helical" evidence="6">
    <location>
        <begin position="296"/>
        <end position="316"/>
    </location>
</feature>
<dbReference type="InterPro" id="IPR002523">
    <property type="entry name" value="MgTranspt_CorA/ZnTranspt_ZntB"/>
</dbReference>
<dbReference type="InterPro" id="IPR047199">
    <property type="entry name" value="CorA-like"/>
</dbReference>
<dbReference type="AlphaFoldDB" id="A0A0R2IT77"/>
<keyword evidence="8" id="KW-1185">Reference proteome</keyword>
<proteinExistence type="inferred from homology"/>
<name>A0A0R2IT77_9LACO</name>
<reference evidence="7 8" key="1">
    <citation type="journal article" date="2015" name="Genome Announc.">
        <title>Expanding the biotechnology potential of lactobacilli through comparative genomics of 213 strains and associated genera.</title>
        <authorList>
            <person name="Sun Z."/>
            <person name="Harris H.M."/>
            <person name="McCann A."/>
            <person name="Guo C."/>
            <person name="Argimon S."/>
            <person name="Zhang W."/>
            <person name="Yang X."/>
            <person name="Jeffery I.B."/>
            <person name="Cooney J.C."/>
            <person name="Kagawa T.F."/>
            <person name="Liu W."/>
            <person name="Song Y."/>
            <person name="Salvetti E."/>
            <person name="Wrobel A."/>
            <person name="Rasinkangas P."/>
            <person name="Parkhill J."/>
            <person name="Rea M.C."/>
            <person name="O'Sullivan O."/>
            <person name="Ritari J."/>
            <person name="Douillard F.P."/>
            <person name="Paul Ross R."/>
            <person name="Yang R."/>
            <person name="Briner A.E."/>
            <person name="Felis G.E."/>
            <person name="de Vos W.M."/>
            <person name="Barrangou R."/>
            <person name="Klaenhammer T.R."/>
            <person name="Caufield P.W."/>
            <person name="Cui Y."/>
            <person name="Zhang H."/>
            <person name="O'Toole P.W."/>
        </authorList>
    </citation>
    <scope>NUCLEOTIDE SEQUENCE [LARGE SCALE GENOMIC DNA]</scope>
    <source>
        <strain evidence="7 8">DSM 17757</strain>
    </source>
</reference>
<gene>
    <name evidence="7" type="ORF">IV80_GL001926</name>
</gene>
<evidence type="ECO:0000256" key="5">
    <source>
        <dbReference type="ARBA" id="ARBA00023136"/>
    </source>
</evidence>
<evidence type="ECO:0000256" key="1">
    <source>
        <dbReference type="ARBA" id="ARBA00004141"/>
    </source>
</evidence>
<comment type="caution">
    <text evidence="7">The sequence shown here is derived from an EMBL/GenBank/DDBJ whole genome shotgun (WGS) entry which is preliminary data.</text>
</comment>
<dbReference type="PANTHER" id="PTHR47891">
    <property type="entry name" value="TRANSPORTER-RELATED"/>
    <property type="match status" value="1"/>
</dbReference>
<sequence length="323" mass="36904">MVFLKEENSMIITYQISESGIVETKSTKQANWLVLKNASQNEIQAVIEQFKLPNDIFIGADQAEEVTRFEKLNKTDLQDSYSLVLMNLSAHTKQKIETRLEPVSFVISDELLITHVSGNSDFVDRLLEKYGPETTSAQRLISFAILMTYTHFIKELFELKKIIDELDQAARRTTENVELFRLADTERRIVYLDHTLQDQAETLSVLWQEKSFINRVEDEALIYDIKLRQRHADKLVHVYRDLLETIGGLFTDMMDNNLNHLMKYLDSAALIISVPALIAGIWGMNTGGMPGKSSSLGFFLVMGLAVVLTFVVAIHLKHKDFNK</sequence>
<dbReference type="Proteomes" id="UP000051568">
    <property type="component" value="Unassembled WGS sequence"/>
</dbReference>
<dbReference type="SUPFAM" id="SSF144083">
    <property type="entry name" value="Magnesium transport protein CorA, transmembrane region"/>
    <property type="match status" value="1"/>
</dbReference>
<evidence type="ECO:0000256" key="6">
    <source>
        <dbReference type="SAM" id="Phobius"/>
    </source>
</evidence>
<dbReference type="GO" id="GO:0016020">
    <property type="term" value="C:membrane"/>
    <property type="evidence" value="ECO:0007669"/>
    <property type="project" value="UniProtKB-SubCell"/>
</dbReference>
<feature type="transmembrane region" description="Helical" evidence="6">
    <location>
        <begin position="264"/>
        <end position="284"/>
    </location>
</feature>
<comment type="similarity">
    <text evidence="2">Belongs to the CorA metal ion transporter (MIT) (TC 1.A.35) family.</text>
</comment>
<dbReference type="Gene3D" id="3.30.460.20">
    <property type="entry name" value="CorA soluble domain-like"/>
    <property type="match status" value="1"/>
</dbReference>
<dbReference type="CDD" id="cd12827">
    <property type="entry name" value="EcCorA_ZntB-like_u2"/>
    <property type="match status" value="1"/>
</dbReference>
<dbReference type="PATRIC" id="fig|319652.3.peg.1961"/>
<dbReference type="GO" id="GO:0046873">
    <property type="term" value="F:metal ion transmembrane transporter activity"/>
    <property type="evidence" value="ECO:0007669"/>
    <property type="project" value="InterPro"/>
</dbReference>
<dbReference type="EMBL" id="JQBR01000009">
    <property type="protein sequence ID" value="KRN65420.1"/>
    <property type="molecule type" value="Genomic_DNA"/>
</dbReference>
<evidence type="ECO:0000256" key="2">
    <source>
        <dbReference type="ARBA" id="ARBA00009765"/>
    </source>
</evidence>
<dbReference type="STRING" id="319652.IV80_GL001926"/>
<comment type="subcellular location">
    <subcellularLocation>
        <location evidence="1">Membrane</location>
        <topology evidence="1">Multi-pass membrane protein</topology>
    </subcellularLocation>
</comment>
<evidence type="ECO:0000256" key="3">
    <source>
        <dbReference type="ARBA" id="ARBA00022692"/>
    </source>
</evidence>
<dbReference type="InterPro" id="IPR045863">
    <property type="entry name" value="CorA_TM1_TM2"/>
</dbReference>